<dbReference type="Proteomes" id="UP000175989">
    <property type="component" value="Unassembled WGS sequence"/>
</dbReference>
<proteinExistence type="predicted"/>
<comment type="caution">
    <text evidence="1">The sequence shown here is derived from an EMBL/GenBank/DDBJ whole genome shotgun (WGS) entry which is preliminary data.</text>
</comment>
<gene>
    <name evidence="1" type="ORF">DUPY_05120</name>
</gene>
<sequence>MLAGSLGLGAGLCRLGSGLAGAGLLGRLAILVGLLRCLQLVGLLRLCSCRCLGGLLSCLLSCLLGGLTCGLGGSQLRLQQVGRLHILLHLGRIDGLRVLPRLRQLGVGDLLLCLQRLLGQGLLRLRGLLCLHGVVGLQVLLGTSRLLRLRGLLRLHGVVGLRVLLRLRGLAGAQIGGLGQCCLL</sequence>
<organism evidence="1 2">
    <name type="scientific">Duganella phyllosphaerae</name>
    <dbReference type="NCBI Taxonomy" id="762836"/>
    <lineage>
        <taxon>Bacteria</taxon>
        <taxon>Pseudomonadati</taxon>
        <taxon>Pseudomonadota</taxon>
        <taxon>Betaproteobacteria</taxon>
        <taxon>Burkholderiales</taxon>
        <taxon>Oxalobacteraceae</taxon>
        <taxon>Telluria group</taxon>
        <taxon>Duganella</taxon>
    </lineage>
</organism>
<evidence type="ECO:0000313" key="2">
    <source>
        <dbReference type="Proteomes" id="UP000175989"/>
    </source>
</evidence>
<dbReference type="AlphaFoldDB" id="A0A1E7X6M0"/>
<protein>
    <submittedName>
        <fullName evidence="1">Uncharacterized protein</fullName>
    </submittedName>
</protein>
<evidence type="ECO:0000313" key="1">
    <source>
        <dbReference type="EMBL" id="OFA08786.1"/>
    </source>
</evidence>
<accession>A0A1E7X6M0</accession>
<reference evidence="2" key="1">
    <citation type="journal article" date="2016" name="Front. Microbiol.">
        <title>Molecular Keys to the Janthinobacterium and Duganella spp. Interaction with the Plant Pathogen Fusarium graminearum.</title>
        <authorList>
            <person name="Haack F.S."/>
            <person name="Poehlein A."/>
            <person name="Kroger C."/>
            <person name="Voigt C.A."/>
            <person name="Piepenbring M."/>
            <person name="Bode H.B."/>
            <person name="Daniel R."/>
            <person name="Schafer W."/>
            <person name="Streit W.R."/>
        </authorList>
    </citation>
    <scope>NUCLEOTIDE SEQUENCE [LARGE SCALE GENOMIC DNA]</scope>
    <source>
        <strain evidence="2">T54</strain>
    </source>
</reference>
<name>A0A1E7X6M0_9BURK</name>
<keyword evidence="2" id="KW-1185">Reference proteome</keyword>
<dbReference type="EMBL" id="LROM01000038">
    <property type="protein sequence ID" value="OFA08786.1"/>
    <property type="molecule type" value="Genomic_DNA"/>
</dbReference>